<feature type="region of interest" description="Disordered" evidence="1">
    <location>
        <begin position="1"/>
        <end position="76"/>
    </location>
</feature>
<evidence type="ECO:0000256" key="1">
    <source>
        <dbReference type="SAM" id="MobiDB-lite"/>
    </source>
</evidence>
<evidence type="ECO:0000313" key="2">
    <source>
        <dbReference type="EnsemblPlants" id="OGLUM08G17610.1"/>
    </source>
</evidence>
<reference evidence="2" key="2">
    <citation type="submission" date="2018-05" db="EMBL/GenBank/DDBJ databases">
        <title>OgluRS3 (Oryza glumaepatula Reference Sequence Version 3).</title>
        <authorList>
            <person name="Zhang J."/>
            <person name="Kudrna D."/>
            <person name="Lee S."/>
            <person name="Talag J."/>
            <person name="Welchert J."/>
            <person name="Wing R.A."/>
        </authorList>
    </citation>
    <scope>NUCLEOTIDE SEQUENCE [LARGE SCALE GENOMIC DNA]</scope>
</reference>
<organism evidence="2">
    <name type="scientific">Oryza glumipatula</name>
    <dbReference type="NCBI Taxonomy" id="40148"/>
    <lineage>
        <taxon>Eukaryota</taxon>
        <taxon>Viridiplantae</taxon>
        <taxon>Streptophyta</taxon>
        <taxon>Embryophyta</taxon>
        <taxon>Tracheophyta</taxon>
        <taxon>Spermatophyta</taxon>
        <taxon>Magnoliopsida</taxon>
        <taxon>Liliopsida</taxon>
        <taxon>Poales</taxon>
        <taxon>Poaceae</taxon>
        <taxon>BOP clade</taxon>
        <taxon>Oryzoideae</taxon>
        <taxon>Oryzeae</taxon>
        <taxon>Oryzinae</taxon>
        <taxon>Oryza</taxon>
    </lineage>
</organism>
<reference evidence="2" key="1">
    <citation type="submission" date="2015-04" db="UniProtKB">
        <authorList>
            <consortium name="EnsemblPlants"/>
        </authorList>
    </citation>
    <scope>IDENTIFICATION</scope>
</reference>
<proteinExistence type="predicted"/>
<dbReference type="Proteomes" id="UP000026961">
    <property type="component" value="Chromosome 8"/>
</dbReference>
<feature type="compositionally biased region" description="Gly residues" evidence="1">
    <location>
        <begin position="1"/>
        <end position="14"/>
    </location>
</feature>
<name>A0A0E0AW64_9ORYZ</name>
<dbReference type="Gramene" id="OGLUM08G17610.1">
    <property type="protein sequence ID" value="OGLUM08G17610.1"/>
    <property type="gene ID" value="OGLUM08G17610"/>
</dbReference>
<accession>A0A0E0AW64</accession>
<sequence>MALAMGGDGLGEGGRQQRTRMRAQQWSPGHHPPLCHAHRSLHHRHARSGPAATALEKKGKRGNRERRDSLTDGYIDENNTGSAVIDRCKQVKLNKMFEINAITRRSVMIGQNFILIDPLVCI</sequence>
<dbReference type="EnsemblPlants" id="OGLUM08G17610.1">
    <property type="protein sequence ID" value="OGLUM08G17610.1"/>
    <property type="gene ID" value="OGLUM08G17610"/>
</dbReference>
<feature type="compositionally biased region" description="Basic residues" evidence="1">
    <location>
        <begin position="36"/>
        <end position="47"/>
    </location>
</feature>
<evidence type="ECO:0000313" key="3">
    <source>
        <dbReference type="Proteomes" id="UP000026961"/>
    </source>
</evidence>
<dbReference type="HOGENOM" id="CLU_2030370_0_0_1"/>
<protein>
    <submittedName>
        <fullName evidence="2">Uncharacterized protein</fullName>
    </submittedName>
</protein>
<keyword evidence="3" id="KW-1185">Reference proteome</keyword>
<dbReference type="AlphaFoldDB" id="A0A0E0AW64"/>